<comment type="caution">
    <text evidence="1">The sequence shown here is derived from an EMBL/GenBank/DDBJ whole genome shotgun (WGS) entry which is preliminary data.</text>
</comment>
<proteinExistence type="predicted"/>
<name>A0ABP9IWQ8_9ACTN</name>
<organism evidence="1 2">
    <name type="scientific">Streptomyces hyderabadensis</name>
    <dbReference type="NCBI Taxonomy" id="598549"/>
    <lineage>
        <taxon>Bacteria</taxon>
        <taxon>Bacillati</taxon>
        <taxon>Actinomycetota</taxon>
        <taxon>Actinomycetes</taxon>
        <taxon>Kitasatosporales</taxon>
        <taxon>Streptomycetaceae</taxon>
        <taxon>Streptomyces</taxon>
    </lineage>
</organism>
<dbReference type="Proteomes" id="UP001500610">
    <property type="component" value="Unassembled WGS sequence"/>
</dbReference>
<dbReference type="InterPro" id="IPR010995">
    <property type="entry name" value="DNA_repair_Rad51/TF_NusA_a-hlx"/>
</dbReference>
<dbReference type="SUPFAM" id="SSF47794">
    <property type="entry name" value="Rad51 N-terminal domain-like"/>
    <property type="match status" value="1"/>
</dbReference>
<reference evidence="2" key="1">
    <citation type="journal article" date="2019" name="Int. J. Syst. Evol. Microbiol.">
        <title>The Global Catalogue of Microorganisms (GCM) 10K type strain sequencing project: providing services to taxonomists for standard genome sequencing and annotation.</title>
        <authorList>
            <consortium name="The Broad Institute Genomics Platform"/>
            <consortium name="The Broad Institute Genome Sequencing Center for Infectious Disease"/>
            <person name="Wu L."/>
            <person name="Ma J."/>
        </authorList>
    </citation>
    <scope>NUCLEOTIDE SEQUENCE [LARGE SCALE GENOMIC DNA]</scope>
    <source>
        <strain evidence="2">JCM 17657</strain>
    </source>
</reference>
<evidence type="ECO:0000313" key="2">
    <source>
        <dbReference type="Proteomes" id="UP001500610"/>
    </source>
</evidence>
<keyword evidence="2" id="KW-1185">Reference proteome</keyword>
<gene>
    <name evidence="1" type="ORF">GCM10023257_71000</name>
</gene>
<sequence length="184" mass="19470">MRRTALTFQEVEEATAGGRTTYSVRGKEFASVTKDGTVRLRLPDAEAERALAACPTAEPLVRAGRRVGFQAPLADIDGQHLWSLVMTAWKHRAPRRLAASLTAVVESPVPPGSDLPTGIGRAATRALVNAGLTTLDQVATRTAADLLALHGVGPKAVRVLAATLAEKGLDIAPAEPRDARWDHG</sequence>
<evidence type="ECO:0000313" key="1">
    <source>
        <dbReference type="EMBL" id="GAA5013029.1"/>
    </source>
</evidence>
<protein>
    <submittedName>
        <fullName evidence="1">Uncharacterized protein</fullName>
    </submittedName>
</protein>
<dbReference type="Gene3D" id="1.10.150.20">
    <property type="entry name" value="5' to 3' exonuclease, C-terminal subdomain"/>
    <property type="match status" value="1"/>
</dbReference>
<accession>A0ABP9IWQ8</accession>
<dbReference type="EMBL" id="BAABIV010000037">
    <property type="protein sequence ID" value="GAA5013029.1"/>
    <property type="molecule type" value="Genomic_DNA"/>
</dbReference>